<proteinExistence type="predicted"/>
<name>A0A642UZH4_9ASCO</name>
<dbReference type="EMBL" id="SWFS01000362">
    <property type="protein sequence ID" value="KAA8908498.1"/>
    <property type="molecule type" value="Genomic_DNA"/>
</dbReference>
<dbReference type="Proteomes" id="UP000761534">
    <property type="component" value="Unassembled WGS sequence"/>
</dbReference>
<dbReference type="AlphaFoldDB" id="A0A642UZH4"/>
<organism evidence="2 3">
    <name type="scientific">Trichomonascus ciferrii</name>
    <dbReference type="NCBI Taxonomy" id="44093"/>
    <lineage>
        <taxon>Eukaryota</taxon>
        <taxon>Fungi</taxon>
        <taxon>Dikarya</taxon>
        <taxon>Ascomycota</taxon>
        <taxon>Saccharomycotina</taxon>
        <taxon>Dipodascomycetes</taxon>
        <taxon>Dipodascales</taxon>
        <taxon>Trichomonascaceae</taxon>
        <taxon>Trichomonascus</taxon>
        <taxon>Trichomonascus ciferrii complex</taxon>
    </lineage>
</organism>
<feature type="region of interest" description="Disordered" evidence="1">
    <location>
        <begin position="1"/>
        <end position="47"/>
    </location>
</feature>
<accession>A0A642UZH4</accession>
<feature type="compositionally biased region" description="Basic residues" evidence="1">
    <location>
        <begin position="32"/>
        <end position="43"/>
    </location>
</feature>
<evidence type="ECO:0000256" key="1">
    <source>
        <dbReference type="SAM" id="MobiDB-lite"/>
    </source>
</evidence>
<feature type="region of interest" description="Disordered" evidence="1">
    <location>
        <begin position="188"/>
        <end position="307"/>
    </location>
</feature>
<dbReference type="VEuPathDB" id="FungiDB:TRICI_004760"/>
<keyword evidence="3" id="KW-1185">Reference proteome</keyword>
<feature type="region of interest" description="Disordered" evidence="1">
    <location>
        <begin position="120"/>
        <end position="172"/>
    </location>
</feature>
<feature type="compositionally biased region" description="Polar residues" evidence="1">
    <location>
        <begin position="285"/>
        <end position="299"/>
    </location>
</feature>
<evidence type="ECO:0008006" key="4">
    <source>
        <dbReference type="Google" id="ProtNLM"/>
    </source>
</evidence>
<protein>
    <recommendedName>
        <fullName evidence="4">Pal1 cell morphology protein</fullName>
    </recommendedName>
</protein>
<evidence type="ECO:0000313" key="3">
    <source>
        <dbReference type="Proteomes" id="UP000761534"/>
    </source>
</evidence>
<sequence>MPRGYQVDTNKSGHENLYTGYPSTGRQGGLSRKQHQRHSKRYPRIATPDDFYNEEQQVGPEHQRGRHTITYNGVFSDSYEALKSVDENHMPSHAVDAGADRRAGRDSPVNHRYYFDEDCESYSSTDKGSDLFSSMEMPTNHRQRQESSTYGRPVPPLDLQRLGPPQHKLKFGPFYEDDLKDREIESPLATVSQEELDEFQDSMEGSGTYKKRSWFRKNGQVPVPSTNDGTAGKIKRNRSLRKHKDKSRSASTSVDNDDNEYYQVASQLKTPSEVDPDFFSPPRRNGSSASLHQLQQSPQRARKRDIFAKLFKA</sequence>
<gene>
    <name evidence="2" type="ORF">TRICI_004760</name>
</gene>
<evidence type="ECO:0000313" key="2">
    <source>
        <dbReference type="EMBL" id="KAA8908498.1"/>
    </source>
</evidence>
<feature type="compositionally biased region" description="Basic residues" evidence="1">
    <location>
        <begin position="233"/>
        <end position="246"/>
    </location>
</feature>
<reference evidence="2" key="1">
    <citation type="journal article" date="2019" name="G3 (Bethesda)">
        <title>Genome Assemblies of Two Rare Opportunistic Yeast Pathogens: Diutina rugosa (syn. Candida rugosa) and Trichomonascus ciferrii (syn. Candida ciferrii).</title>
        <authorList>
            <person name="Mixao V."/>
            <person name="Saus E."/>
            <person name="Hansen A.P."/>
            <person name="Lass-Florl C."/>
            <person name="Gabaldon T."/>
        </authorList>
    </citation>
    <scope>NUCLEOTIDE SEQUENCE</scope>
    <source>
        <strain evidence="2">CBS 4856</strain>
    </source>
</reference>
<comment type="caution">
    <text evidence="2">The sequence shown here is derived from an EMBL/GenBank/DDBJ whole genome shotgun (WGS) entry which is preliminary data.</text>
</comment>